<evidence type="ECO:0000313" key="1">
    <source>
        <dbReference type="EMBL" id="SVC95797.1"/>
    </source>
</evidence>
<dbReference type="EMBL" id="UINC01120971">
    <property type="protein sequence ID" value="SVC95797.1"/>
    <property type="molecule type" value="Genomic_DNA"/>
</dbReference>
<sequence>MRGFAVSAKNDHTATLITKGYRSDFN</sequence>
<reference evidence="1" key="1">
    <citation type="submission" date="2018-05" db="EMBL/GenBank/DDBJ databases">
        <authorList>
            <person name="Lanie J.A."/>
            <person name="Ng W.-L."/>
            <person name="Kazmierczak K.M."/>
            <person name="Andrzejewski T.M."/>
            <person name="Davidsen T.M."/>
            <person name="Wayne K.J."/>
            <person name="Tettelin H."/>
            <person name="Glass J.I."/>
            <person name="Rusch D."/>
            <person name="Podicherti R."/>
            <person name="Tsui H.-C.T."/>
            <person name="Winkler M.E."/>
        </authorList>
    </citation>
    <scope>NUCLEOTIDE SEQUENCE</scope>
</reference>
<protein>
    <submittedName>
        <fullName evidence="1">Uncharacterized protein</fullName>
    </submittedName>
</protein>
<organism evidence="1">
    <name type="scientific">marine metagenome</name>
    <dbReference type="NCBI Taxonomy" id="408172"/>
    <lineage>
        <taxon>unclassified sequences</taxon>
        <taxon>metagenomes</taxon>
        <taxon>ecological metagenomes</taxon>
    </lineage>
</organism>
<proteinExistence type="predicted"/>
<dbReference type="AlphaFoldDB" id="A0A382RF55"/>
<gene>
    <name evidence="1" type="ORF">METZ01_LOCUS348651</name>
</gene>
<accession>A0A382RF55</accession>
<name>A0A382RF55_9ZZZZ</name>